<evidence type="ECO:0000313" key="5">
    <source>
        <dbReference type="Proteomes" id="UP001230188"/>
    </source>
</evidence>
<comment type="caution">
    <text evidence="4">The sequence shown here is derived from an EMBL/GenBank/DDBJ whole genome shotgun (WGS) entry which is preliminary data.</text>
</comment>
<dbReference type="Proteomes" id="UP001230188">
    <property type="component" value="Unassembled WGS sequence"/>
</dbReference>
<feature type="domain" description="Ketoreductase" evidence="3">
    <location>
        <begin position="30"/>
        <end position="178"/>
    </location>
</feature>
<dbReference type="Gene3D" id="3.40.50.720">
    <property type="entry name" value="NAD(P)-binding Rossmann-like Domain"/>
    <property type="match status" value="1"/>
</dbReference>
<dbReference type="Pfam" id="PF01073">
    <property type="entry name" value="3Beta_HSD"/>
    <property type="match status" value="1"/>
</dbReference>
<evidence type="ECO:0000256" key="1">
    <source>
        <dbReference type="ARBA" id="ARBA00009219"/>
    </source>
</evidence>
<evidence type="ECO:0000259" key="3">
    <source>
        <dbReference type="SMART" id="SM00822"/>
    </source>
</evidence>
<dbReference type="EMBL" id="JAQMWT010000581">
    <property type="protein sequence ID" value="KAJ8599182.1"/>
    <property type="molecule type" value="Genomic_DNA"/>
</dbReference>
<dbReference type="SUPFAM" id="SSF51735">
    <property type="entry name" value="NAD(P)-binding Rossmann-fold domains"/>
    <property type="match status" value="1"/>
</dbReference>
<evidence type="ECO:0000313" key="4">
    <source>
        <dbReference type="EMBL" id="KAJ8599182.1"/>
    </source>
</evidence>
<name>A0AAD7U8B3_9STRA</name>
<dbReference type="InterPro" id="IPR036291">
    <property type="entry name" value="NAD(P)-bd_dom_sf"/>
</dbReference>
<keyword evidence="5" id="KW-1185">Reference proteome</keyword>
<dbReference type="PANTHER" id="PTHR43245:SF51">
    <property type="entry name" value="SHORT CHAIN DEHYDROGENASE_REDUCTASE FAMILY 42E, MEMBER 2"/>
    <property type="match status" value="1"/>
</dbReference>
<protein>
    <recommendedName>
        <fullName evidence="3">Ketoreductase domain-containing protein</fullName>
    </recommendedName>
</protein>
<accession>A0AAD7U8B3</accession>
<gene>
    <name evidence="4" type="ORF">CTAYLR_007514</name>
</gene>
<dbReference type="SMART" id="SM00822">
    <property type="entry name" value="PKS_KR"/>
    <property type="match status" value="1"/>
</dbReference>
<dbReference type="GO" id="GO:0006694">
    <property type="term" value="P:steroid biosynthetic process"/>
    <property type="evidence" value="ECO:0007669"/>
    <property type="project" value="InterPro"/>
</dbReference>
<dbReference type="InterPro" id="IPR050177">
    <property type="entry name" value="Lipid_A_modif_metabolic_enz"/>
</dbReference>
<reference evidence="4" key="1">
    <citation type="submission" date="2023-01" db="EMBL/GenBank/DDBJ databases">
        <title>Metagenome sequencing of chrysophaentin producing Chrysophaeum taylorii.</title>
        <authorList>
            <person name="Davison J."/>
            <person name="Bewley C."/>
        </authorList>
    </citation>
    <scope>NUCLEOTIDE SEQUENCE</scope>
    <source>
        <strain evidence="4">NIES-1699</strain>
    </source>
</reference>
<dbReference type="PANTHER" id="PTHR43245">
    <property type="entry name" value="BIFUNCTIONAL POLYMYXIN RESISTANCE PROTEIN ARNA"/>
    <property type="match status" value="1"/>
</dbReference>
<dbReference type="InterPro" id="IPR057326">
    <property type="entry name" value="KR_dom"/>
</dbReference>
<dbReference type="GO" id="GO:0016616">
    <property type="term" value="F:oxidoreductase activity, acting on the CH-OH group of donors, NAD or NADP as acceptor"/>
    <property type="evidence" value="ECO:0007669"/>
    <property type="project" value="InterPro"/>
</dbReference>
<proteinExistence type="inferred from homology"/>
<comment type="similarity">
    <text evidence="1">Belongs to the 3-beta-HSD family.</text>
</comment>
<organism evidence="4 5">
    <name type="scientific">Chrysophaeum taylorii</name>
    <dbReference type="NCBI Taxonomy" id="2483200"/>
    <lineage>
        <taxon>Eukaryota</taxon>
        <taxon>Sar</taxon>
        <taxon>Stramenopiles</taxon>
        <taxon>Ochrophyta</taxon>
        <taxon>Pelagophyceae</taxon>
        <taxon>Pelagomonadales</taxon>
        <taxon>Pelagomonadaceae</taxon>
        <taxon>Chrysophaeum</taxon>
    </lineage>
</organism>
<sequence length="413" mass="46701">MWFSKDRKIAPTCTQVQKEAASKEYPPVPRRCVVTGGTGFVGQRLVEMLVERGAEKVISLDIVPPPADAWKDPAIEWRVCDVTDRAWVREALAGADCVWHNAAAVGPFHPKPLYERVNYEGTLNVLAACRELGVPKLVFSSSPDTRLTGEDVDGLTEAELPPLPLKSYLHDYAETKAMAEMAVSDACCPELLTISVAPQNVYGPRDNLFLPNFLENAGDGRLRVFGRGENRTCFTHVDNYCHGLIIAERALVPRSPVLAKFYIVTDGTTHPLGNQYAVFWRELDRAVVGVGFRSIYAKYHLPVWFLYILAVISEFVDFLLRTTFKLNRFNLRVLTIHRWFNIKAAENDLPYEPIIPYDLGWKDTIAWYKDKWLPKYQKPSTIFKTIAHQSQAKIDIQKASRRKKDSTAATTAR</sequence>
<dbReference type="AlphaFoldDB" id="A0AAD7U8B3"/>
<evidence type="ECO:0000256" key="2">
    <source>
        <dbReference type="ARBA" id="ARBA00023002"/>
    </source>
</evidence>
<keyword evidence="2" id="KW-0560">Oxidoreductase</keyword>
<dbReference type="InterPro" id="IPR002225">
    <property type="entry name" value="3Beta_OHSteriod_DH/Estase"/>
</dbReference>